<sequence length="466" mass="51769">MDDKELRPILGNRHPRGSNPNMPDQMYQGQLPQGAMPPQQMGPNATPQQMGFPMYAQAGMPQQHLQQHPQQHPQQQFGYQMPAMQHPPSQPMQPQRHTFTLKSVDAPVFVPRGMQAAPANGVPNMAMPPPRLTANQDPMTQLKQAISALTSDPDVFDSLIGRLNQELSTGILTEDTLNSIIEEIFSQSILVSSFRTTAAKMCNYFSNNLTKEFPSGTFKSLLLSRCQQEHSKRDILAQNCDTRRHLIGFTVFMGELLLTDRKNDVNRSIIHDLLVTILKDPTDENLRCVAQVLKLCGIALDEGDSPEVMNNVIEQIKDVVLADGTKKSLRNLLVYVIELRAGKWGSPSNNQHSTPSSAPTSAPAAPAYAAPQPQAQAPMPVSAEPAMSAYSQQGMRPQGQPMVYVDESGQPIPYEEYPGEEEYYDEYAQADWSQGNDSYSFPEASEMDDEIAAAFEEFIKQQPQQQ</sequence>
<evidence type="ECO:0000256" key="3">
    <source>
        <dbReference type="ARBA" id="ARBA00022845"/>
    </source>
</evidence>
<feature type="compositionally biased region" description="Low complexity" evidence="4">
    <location>
        <begin position="28"/>
        <end position="43"/>
    </location>
</feature>
<accession>N1PB49</accession>
<dbReference type="AlphaFoldDB" id="N1PB49"/>
<dbReference type="InterPro" id="IPR051367">
    <property type="entry name" value="mRNA_TranslReg/HistoneTransl"/>
</dbReference>
<keyword evidence="2" id="KW-0963">Cytoplasm</keyword>
<dbReference type="Gene3D" id="1.25.40.180">
    <property type="match status" value="1"/>
</dbReference>
<dbReference type="PANTHER" id="PTHR23254">
    <property type="entry name" value="EIF4G DOMAIN PROTEIN"/>
    <property type="match status" value="1"/>
</dbReference>
<dbReference type="InterPro" id="IPR003890">
    <property type="entry name" value="MIF4G-like_typ-3"/>
</dbReference>
<evidence type="ECO:0000313" key="7">
    <source>
        <dbReference type="EnsemblMetazoa" id="CapteP226784"/>
    </source>
</evidence>
<comment type="subcellular location">
    <subcellularLocation>
        <location evidence="1">Cytoplasm</location>
    </subcellularLocation>
</comment>
<name>N1PB49_CAPTE</name>
<keyword evidence="8" id="KW-1185">Reference proteome</keyword>
<evidence type="ECO:0000256" key="1">
    <source>
        <dbReference type="ARBA" id="ARBA00004496"/>
    </source>
</evidence>
<evidence type="ECO:0000313" key="6">
    <source>
        <dbReference type="EMBL" id="ELU18892.1"/>
    </source>
</evidence>
<dbReference type="HOGENOM" id="CLU_586953_0_0_1"/>
<reference evidence="6 8" key="2">
    <citation type="journal article" date="2013" name="Nature">
        <title>Insights into bilaterian evolution from three spiralian genomes.</title>
        <authorList>
            <person name="Simakov O."/>
            <person name="Marletaz F."/>
            <person name="Cho S.J."/>
            <person name="Edsinger-Gonzales E."/>
            <person name="Havlak P."/>
            <person name="Hellsten U."/>
            <person name="Kuo D.H."/>
            <person name="Larsson T."/>
            <person name="Lv J."/>
            <person name="Arendt D."/>
            <person name="Savage R."/>
            <person name="Osoegawa K."/>
            <person name="de Jong P."/>
            <person name="Grimwood J."/>
            <person name="Chapman J.A."/>
            <person name="Shapiro H."/>
            <person name="Aerts A."/>
            <person name="Otillar R.P."/>
            <person name="Terry A.Y."/>
            <person name="Boore J.L."/>
            <person name="Grigoriev I.V."/>
            <person name="Lindberg D.R."/>
            <person name="Seaver E.C."/>
            <person name="Weisblat D.A."/>
            <person name="Putnam N.H."/>
            <person name="Rokhsar D.S."/>
        </authorList>
    </citation>
    <scope>NUCLEOTIDE SEQUENCE</scope>
    <source>
        <strain evidence="6 8">I ESC-2004</strain>
    </source>
</reference>
<proteinExistence type="predicted"/>
<evidence type="ECO:0000256" key="4">
    <source>
        <dbReference type="SAM" id="MobiDB-lite"/>
    </source>
</evidence>
<dbReference type="Pfam" id="PF02854">
    <property type="entry name" value="MIF4G"/>
    <property type="match status" value="1"/>
</dbReference>
<dbReference type="GO" id="GO:0008494">
    <property type="term" value="F:translation activator activity"/>
    <property type="evidence" value="ECO:0007669"/>
    <property type="project" value="TreeGrafter"/>
</dbReference>
<dbReference type="EMBL" id="KB291798">
    <property type="protein sequence ID" value="ELU18892.1"/>
    <property type="molecule type" value="Genomic_DNA"/>
</dbReference>
<reference evidence="7" key="3">
    <citation type="submission" date="2015-06" db="UniProtKB">
        <authorList>
            <consortium name="EnsemblMetazoa"/>
        </authorList>
    </citation>
    <scope>IDENTIFICATION</scope>
</reference>
<dbReference type="InterPro" id="IPR016024">
    <property type="entry name" value="ARM-type_fold"/>
</dbReference>
<dbReference type="GO" id="GO:0003723">
    <property type="term" value="F:RNA binding"/>
    <property type="evidence" value="ECO:0007669"/>
    <property type="project" value="InterPro"/>
</dbReference>
<dbReference type="Proteomes" id="UP000014760">
    <property type="component" value="Unassembled WGS sequence"/>
</dbReference>
<dbReference type="PANTHER" id="PTHR23254:SF15">
    <property type="entry name" value="POLYADENYLATE-BINDING PROTEIN-INTERACTING PROTEIN 1"/>
    <property type="match status" value="1"/>
</dbReference>
<dbReference type="GO" id="GO:0005737">
    <property type="term" value="C:cytoplasm"/>
    <property type="evidence" value="ECO:0007669"/>
    <property type="project" value="UniProtKB-SubCell"/>
</dbReference>
<protein>
    <recommendedName>
        <fullName evidence="5">MIF4G domain-containing protein</fullName>
    </recommendedName>
</protein>
<dbReference type="STRING" id="283909.N1PB49"/>
<dbReference type="OrthoDB" id="8171816at2759"/>
<dbReference type="EnsemblMetazoa" id="CapteT226784">
    <property type="protein sequence ID" value="CapteP226784"/>
    <property type="gene ID" value="CapteG226784"/>
</dbReference>
<dbReference type="GO" id="GO:0006446">
    <property type="term" value="P:regulation of translational initiation"/>
    <property type="evidence" value="ECO:0007669"/>
    <property type="project" value="TreeGrafter"/>
</dbReference>
<feature type="domain" description="MIF4G" evidence="5">
    <location>
        <begin position="139"/>
        <end position="343"/>
    </location>
</feature>
<dbReference type="EMBL" id="AMQN01000051">
    <property type="status" value="NOT_ANNOTATED_CDS"/>
    <property type="molecule type" value="Genomic_DNA"/>
</dbReference>
<evidence type="ECO:0000313" key="8">
    <source>
        <dbReference type="Proteomes" id="UP000014760"/>
    </source>
</evidence>
<keyword evidence="3" id="KW-0810">Translation regulation</keyword>
<feature type="region of interest" description="Disordered" evidence="4">
    <location>
        <begin position="345"/>
        <end position="444"/>
    </location>
</feature>
<organism evidence="6">
    <name type="scientific">Capitella teleta</name>
    <name type="common">Polychaete worm</name>
    <dbReference type="NCBI Taxonomy" id="283909"/>
    <lineage>
        <taxon>Eukaryota</taxon>
        <taxon>Metazoa</taxon>
        <taxon>Spiralia</taxon>
        <taxon>Lophotrochozoa</taxon>
        <taxon>Annelida</taxon>
        <taxon>Polychaeta</taxon>
        <taxon>Sedentaria</taxon>
        <taxon>Scolecida</taxon>
        <taxon>Capitellidae</taxon>
        <taxon>Capitella</taxon>
    </lineage>
</organism>
<feature type="compositionally biased region" description="Low complexity" evidence="4">
    <location>
        <begin position="353"/>
        <end position="383"/>
    </location>
</feature>
<gene>
    <name evidence="6" type="ORF">CAPTEDRAFT_226784</name>
</gene>
<evidence type="ECO:0000256" key="2">
    <source>
        <dbReference type="ARBA" id="ARBA00022490"/>
    </source>
</evidence>
<dbReference type="SMART" id="SM00543">
    <property type="entry name" value="MIF4G"/>
    <property type="match status" value="1"/>
</dbReference>
<feature type="region of interest" description="Disordered" evidence="4">
    <location>
        <begin position="1"/>
        <end position="43"/>
    </location>
</feature>
<dbReference type="SUPFAM" id="SSF48371">
    <property type="entry name" value="ARM repeat"/>
    <property type="match status" value="1"/>
</dbReference>
<evidence type="ECO:0000259" key="5">
    <source>
        <dbReference type="SMART" id="SM00543"/>
    </source>
</evidence>
<dbReference type="OMA" id="HFCLESE"/>
<reference evidence="8" key="1">
    <citation type="submission" date="2012-12" db="EMBL/GenBank/DDBJ databases">
        <authorList>
            <person name="Hellsten U."/>
            <person name="Grimwood J."/>
            <person name="Chapman J.A."/>
            <person name="Shapiro H."/>
            <person name="Aerts A."/>
            <person name="Otillar R.P."/>
            <person name="Terry A.Y."/>
            <person name="Boore J.L."/>
            <person name="Simakov O."/>
            <person name="Marletaz F."/>
            <person name="Cho S.-J."/>
            <person name="Edsinger-Gonzales E."/>
            <person name="Havlak P."/>
            <person name="Kuo D.-H."/>
            <person name="Larsson T."/>
            <person name="Lv J."/>
            <person name="Arendt D."/>
            <person name="Savage R."/>
            <person name="Osoegawa K."/>
            <person name="de Jong P."/>
            <person name="Lindberg D.R."/>
            <person name="Seaver E.C."/>
            <person name="Weisblat D.A."/>
            <person name="Putnam N.H."/>
            <person name="Grigoriev I.V."/>
            <person name="Rokhsar D.S."/>
        </authorList>
    </citation>
    <scope>NUCLEOTIDE SEQUENCE</scope>
    <source>
        <strain evidence="8">I ESC-2004</strain>
    </source>
</reference>